<dbReference type="Gene3D" id="2.60.120.260">
    <property type="entry name" value="Galactose-binding domain-like"/>
    <property type="match status" value="1"/>
</dbReference>
<dbReference type="Pfam" id="PF00512">
    <property type="entry name" value="HisKA"/>
    <property type="match status" value="1"/>
</dbReference>
<organism evidence="13 14">
    <name type="scientific">Paenibacillus lacisoli</name>
    <dbReference type="NCBI Taxonomy" id="3064525"/>
    <lineage>
        <taxon>Bacteria</taxon>
        <taxon>Bacillati</taxon>
        <taxon>Bacillota</taxon>
        <taxon>Bacilli</taxon>
        <taxon>Bacillales</taxon>
        <taxon>Paenibacillaceae</taxon>
        <taxon>Paenibacillus</taxon>
    </lineage>
</organism>
<proteinExistence type="predicted"/>
<dbReference type="InterPro" id="IPR036890">
    <property type="entry name" value="HATPase_C_sf"/>
</dbReference>
<keyword evidence="10" id="KW-0472">Membrane</keyword>
<comment type="caution">
    <text evidence="13">The sequence shown here is derived from an EMBL/GenBank/DDBJ whole genome shotgun (WGS) entry which is preliminary data.</text>
</comment>
<dbReference type="PANTHER" id="PTHR43047">
    <property type="entry name" value="TWO-COMPONENT HISTIDINE PROTEIN KINASE"/>
    <property type="match status" value="1"/>
</dbReference>
<dbReference type="SMART" id="SM00448">
    <property type="entry name" value="REC"/>
    <property type="match status" value="1"/>
</dbReference>
<name>A0ABT9CFE9_9BACL</name>
<dbReference type="InterPro" id="IPR003661">
    <property type="entry name" value="HisK_dim/P_dom"/>
</dbReference>
<dbReference type="EMBL" id="JAUQTB010000003">
    <property type="protein sequence ID" value="MDO7906328.1"/>
    <property type="molecule type" value="Genomic_DNA"/>
</dbReference>
<evidence type="ECO:0000256" key="8">
    <source>
        <dbReference type="ARBA" id="ARBA00023012"/>
    </source>
</evidence>
<dbReference type="Pfam" id="PF07695">
    <property type="entry name" value="7TMR-DISM_7TM"/>
    <property type="match status" value="1"/>
</dbReference>
<evidence type="ECO:0000313" key="13">
    <source>
        <dbReference type="EMBL" id="MDO7906328.1"/>
    </source>
</evidence>
<keyword evidence="10" id="KW-0812">Transmembrane</keyword>
<dbReference type="SMART" id="SM00387">
    <property type="entry name" value="HATPase_c"/>
    <property type="match status" value="2"/>
</dbReference>
<evidence type="ECO:0000256" key="9">
    <source>
        <dbReference type="PROSITE-ProRule" id="PRU00169"/>
    </source>
</evidence>
<evidence type="ECO:0000259" key="12">
    <source>
        <dbReference type="PROSITE" id="PS50110"/>
    </source>
</evidence>
<dbReference type="GO" id="GO:0005524">
    <property type="term" value="F:ATP binding"/>
    <property type="evidence" value="ECO:0007669"/>
    <property type="project" value="UniProtKB-KW"/>
</dbReference>
<feature type="transmembrane region" description="Helical" evidence="10">
    <location>
        <begin position="220"/>
        <end position="239"/>
    </location>
</feature>
<dbReference type="SMART" id="SM00388">
    <property type="entry name" value="HisKA"/>
    <property type="match status" value="1"/>
</dbReference>
<dbReference type="InterPro" id="IPR011006">
    <property type="entry name" value="CheY-like_superfamily"/>
</dbReference>
<evidence type="ECO:0000256" key="4">
    <source>
        <dbReference type="ARBA" id="ARBA00022679"/>
    </source>
</evidence>
<dbReference type="EC" id="2.7.13.3" evidence="2"/>
<dbReference type="PANTHER" id="PTHR43047:SF64">
    <property type="entry name" value="HISTIDINE KINASE CONTAINING CHEY-HOMOLOGOUS RECEIVER DOMAIN AND PAS DOMAIN-RELATED"/>
    <property type="match status" value="1"/>
</dbReference>
<dbReference type="InterPro" id="IPR008979">
    <property type="entry name" value="Galactose-bd-like_sf"/>
</dbReference>
<dbReference type="SUPFAM" id="SSF49785">
    <property type="entry name" value="Galactose-binding domain-like"/>
    <property type="match status" value="1"/>
</dbReference>
<evidence type="ECO:0000256" key="2">
    <source>
        <dbReference type="ARBA" id="ARBA00012438"/>
    </source>
</evidence>
<evidence type="ECO:0000256" key="5">
    <source>
        <dbReference type="ARBA" id="ARBA00022741"/>
    </source>
</evidence>
<dbReference type="Pfam" id="PF00072">
    <property type="entry name" value="Response_reg"/>
    <property type="match status" value="1"/>
</dbReference>
<keyword evidence="3 9" id="KW-0597">Phosphoprotein</keyword>
<dbReference type="PRINTS" id="PR00344">
    <property type="entry name" value="BCTRLSENSOR"/>
</dbReference>
<comment type="catalytic activity">
    <reaction evidence="1">
        <text>ATP + protein L-histidine = ADP + protein N-phospho-L-histidine.</text>
        <dbReference type="EC" id="2.7.13.3"/>
    </reaction>
</comment>
<keyword evidence="8" id="KW-0902">Two-component regulatory system</keyword>
<dbReference type="SUPFAM" id="SSF55874">
    <property type="entry name" value="ATPase domain of HSP90 chaperone/DNA topoisomerase II/histidine kinase"/>
    <property type="match status" value="2"/>
</dbReference>
<keyword evidence="14" id="KW-1185">Reference proteome</keyword>
<protein>
    <recommendedName>
        <fullName evidence="2">histidine kinase</fullName>
        <ecNumber evidence="2">2.7.13.3</ecNumber>
    </recommendedName>
</protein>
<dbReference type="CDD" id="cd00082">
    <property type="entry name" value="HisKA"/>
    <property type="match status" value="1"/>
</dbReference>
<evidence type="ECO:0000256" key="10">
    <source>
        <dbReference type="SAM" id="Phobius"/>
    </source>
</evidence>
<keyword evidence="5" id="KW-0547">Nucleotide-binding</keyword>
<dbReference type="InterPro" id="IPR036097">
    <property type="entry name" value="HisK_dim/P_sf"/>
</dbReference>
<keyword evidence="6" id="KW-0418">Kinase</keyword>
<sequence>MRSYSWKSWLLLSTVMMAVLTVPAIGIYQMLQIESHRPQAVRGVLDLRGWNFEQNGLAALDGQWEFYPNQLLDPSDFPSAESPRGEEGLASAAMIQVPGAWNPSVPSGAIGYGTYRLRVLLDQPAAGRLGIKADNIRMASRVYLNGQNVGGSGTPSQQFHEGEQNNVPYIGFTEVQGSEVEVIVQVSNYIYASGGIVSEVWFGDDNLLIAKKQREGMNDMLSLCFFMLPGAFFILLSRLRRWDLPLLYLGLMCAAASFYILTHGEKLLSQAVPELSYLWVLRIQGISSSLVYLFLFLYVDALVKGVVHRFMLRLASWLTLFMVAAALFLPMWVFSSWGAAMMAASLVLIIYTIYIMAKWIQQRPKDAGYMLVSVLSMIMVIVLNLAYVFGLMETRLLSFFELGIFVLAQVLMLVRRFASSFDENERLTERLLTLDGLKDEFMAKTSHELRTPLHGMINMAESMLDGASGRLSRQQQENLAIIKTTGQRLTLLVNDILDFSKLNHGGLVLNLNPVHLPSVVQSVLEVMEHSMGSRPLKMVQDWPDTLPPVYSDEERLQQILYHLLGNAVKFTAEGTVTITAVACQNGMVQVTVRDTGVGIARHRLKEIFEAYVNEAHTEDRQAESSGLGLNITKRLIELGGGTIWAESELGQGSAFHFTLPSALAAPDAVQAVHPLSEVKNREQTAAAGYDQEAAELQPSLPLFAPRVLPELPAAADECTGRILIVDDDPVNLKVLTNLLTTEQYQVTAVESGEAALAILWGQTPYDLVITDWMMPGMSGIELCREIRTRRSLAELPILILTARNLREDQGVGFKAGANDFLIKPVDAGGLRARVRTLISMRQSAQNATRTEMAFLQAQIKPHFLYNALNVIIATCPVNPDKATDLLIELSQYLRGSFDFRNQDHLVPLAKELELVESYVALESARFEDRLKFESEVDDDILVQVPPLTIQPLVENAIRHGIMQRAAGGCVRLSIRDTGSSVVVSITDDGIGISAEHLQSIQSGVSPSGGVGLMNIQRRLQAMYGQGLQIEPLAAGGTEVRFELPKALTA</sequence>
<feature type="transmembrane region" description="Helical" evidence="10">
    <location>
        <begin position="310"/>
        <end position="333"/>
    </location>
</feature>
<feature type="domain" description="Histidine kinase" evidence="11">
    <location>
        <begin position="886"/>
        <end position="1047"/>
    </location>
</feature>
<evidence type="ECO:0000256" key="1">
    <source>
        <dbReference type="ARBA" id="ARBA00000085"/>
    </source>
</evidence>
<feature type="transmembrane region" description="Helical" evidence="10">
    <location>
        <begin position="339"/>
        <end position="357"/>
    </location>
</feature>
<dbReference type="Pfam" id="PF02518">
    <property type="entry name" value="HATPase_c"/>
    <property type="match status" value="2"/>
</dbReference>
<keyword evidence="7 13" id="KW-0067">ATP-binding</keyword>
<reference evidence="13 14" key="1">
    <citation type="submission" date="2023-07" db="EMBL/GenBank/DDBJ databases">
        <title>Paenibacillus sp. JX-17 nov. isolated from soil.</title>
        <authorList>
            <person name="Wan Y."/>
            <person name="Liu B."/>
        </authorList>
    </citation>
    <scope>NUCLEOTIDE SEQUENCE [LARGE SCALE GENOMIC DNA]</scope>
    <source>
        <strain evidence="13 14">JX-17</strain>
    </source>
</reference>
<dbReference type="InterPro" id="IPR011623">
    <property type="entry name" value="7TMR_DISM_rcpt_extracell_dom1"/>
</dbReference>
<dbReference type="SUPFAM" id="SSF47384">
    <property type="entry name" value="Homodimeric domain of signal transducing histidine kinase"/>
    <property type="match status" value="1"/>
</dbReference>
<evidence type="ECO:0000259" key="11">
    <source>
        <dbReference type="PROSITE" id="PS50109"/>
    </source>
</evidence>
<keyword evidence="4" id="KW-0808">Transferase</keyword>
<dbReference type="RefSeq" id="WP_305023526.1">
    <property type="nucleotide sequence ID" value="NZ_JAUQTB010000003.1"/>
</dbReference>
<dbReference type="PROSITE" id="PS50110">
    <property type="entry name" value="RESPONSE_REGULATORY"/>
    <property type="match status" value="1"/>
</dbReference>
<dbReference type="Proteomes" id="UP001240171">
    <property type="component" value="Unassembled WGS sequence"/>
</dbReference>
<evidence type="ECO:0000256" key="3">
    <source>
        <dbReference type="ARBA" id="ARBA00022553"/>
    </source>
</evidence>
<feature type="transmembrane region" description="Helical" evidence="10">
    <location>
        <begin position="246"/>
        <end position="264"/>
    </location>
</feature>
<dbReference type="InterPro" id="IPR003594">
    <property type="entry name" value="HATPase_dom"/>
</dbReference>
<evidence type="ECO:0000256" key="7">
    <source>
        <dbReference type="ARBA" id="ARBA00022840"/>
    </source>
</evidence>
<feature type="transmembrane region" description="Helical" evidence="10">
    <location>
        <begin position="369"/>
        <end position="390"/>
    </location>
</feature>
<evidence type="ECO:0000256" key="6">
    <source>
        <dbReference type="ARBA" id="ARBA00022777"/>
    </source>
</evidence>
<feature type="domain" description="Response regulatory" evidence="12">
    <location>
        <begin position="721"/>
        <end position="838"/>
    </location>
</feature>
<dbReference type="InterPro" id="IPR001789">
    <property type="entry name" value="Sig_transdc_resp-reg_receiver"/>
</dbReference>
<gene>
    <name evidence="13" type="ORF">Q5741_07840</name>
</gene>
<dbReference type="Gene3D" id="1.10.287.130">
    <property type="match status" value="1"/>
</dbReference>
<dbReference type="Gene3D" id="3.30.565.10">
    <property type="entry name" value="Histidine kinase-like ATPase, C-terminal domain"/>
    <property type="match status" value="2"/>
</dbReference>
<accession>A0ABT9CFE9</accession>
<dbReference type="Gene3D" id="3.40.50.2300">
    <property type="match status" value="1"/>
</dbReference>
<dbReference type="PROSITE" id="PS50109">
    <property type="entry name" value="HIS_KIN"/>
    <property type="match status" value="2"/>
</dbReference>
<dbReference type="CDD" id="cd17574">
    <property type="entry name" value="REC_OmpR"/>
    <property type="match status" value="1"/>
</dbReference>
<evidence type="ECO:0000313" key="14">
    <source>
        <dbReference type="Proteomes" id="UP001240171"/>
    </source>
</evidence>
<feature type="modified residue" description="4-aspartylphosphate" evidence="9">
    <location>
        <position position="771"/>
    </location>
</feature>
<keyword evidence="10" id="KW-1133">Transmembrane helix</keyword>
<dbReference type="InterPro" id="IPR005467">
    <property type="entry name" value="His_kinase_dom"/>
</dbReference>
<dbReference type="SUPFAM" id="SSF52172">
    <property type="entry name" value="CheY-like"/>
    <property type="match status" value="1"/>
</dbReference>
<dbReference type="InterPro" id="IPR010559">
    <property type="entry name" value="Sig_transdc_His_kin_internal"/>
</dbReference>
<dbReference type="Pfam" id="PF06580">
    <property type="entry name" value="His_kinase"/>
    <property type="match status" value="1"/>
</dbReference>
<feature type="domain" description="Histidine kinase" evidence="11">
    <location>
        <begin position="444"/>
        <end position="663"/>
    </location>
</feature>
<feature type="transmembrane region" description="Helical" evidence="10">
    <location>
        <begin position="276"/>
        <end position="298"/>
    </location>
</feature>
<dbReference type="InterPro" id="IPR004358">
    <property type="entry name" value="Sig_transdc_His_kin-like_C"/>
</dbReference>